<sequence length="122" mass="12758">MSDTAKDQATGGGGEPMSQWAVEASIRATHRVDERFIAAVAAPLSAYHGVARRTGAPGVSLRLQLEADTPVAAYGAALDLLARKVLPLLEGSTLLDLKVTPDEQHPGRTDLPPPPTLVETAP</sequence>
<evidence type="ECO:0000313" key="3">
    <source>
        <dbReference type="Proteomes" id="UP001595797"/>
    </source>
</evidence>
<feature type="region of interest" description="Disordered" evidence="1">
    <location>
        <begin position="1"/>
        <end position="22"/>
    </location>
</feature>
<comment type="caution">
    <text evidence="2">The sequence shown here is derived from an EMBL/GenBank/DDBJ whole genome shotgun (WGS) entry which is preliminary data.</text>
</comment>
<name>A0ABV9TKR8_9MICC</name>
<dbReference type="EMBL" id="JBHSIW010000014">
    <property type="protein sequence ID" value="MFC4904103.1"/>
    <property type="molecule type" value="Genomic_DNA"/>
</dbReference>
<keyword evidence="3" id="KW-1185">Reference proteome</keyword>
<dbReference type="RefSeq" id="WP_277551892.1">
    <property type="nucleotide sequence ID" value="NZ_JARAMH010000015.1"/>
</dbReference>
<proteinExistence type="predicted"/>
<gene>
    <name evidence="2" type="ORF">ACFPCS_11060</name>
</gene>
<evidence type="ECO:0000313" key="2">
    <source>
        <dbReference type="EMBL" id="MFC4904103.1"/>
    </source>
</evidence>
<evidence type="ECO:0000256" key="1">
    <source>
        <dbReference type="SAM" id="MobiDB-lite"/>
    </source>
</evidence>
<reference evidence="3" key="1">
    <citation type="journal article" date="2019" name="Int. J. Syst. Evol. Microbiol.">
        <title>The Global Catalogue of Microorganisms (GCM) 10K type strain sequencing project: providing services to taxonomists for standard genome sequencing and annotation.</title>
        <authorList>
            <consortium name="The Broad Institute Genomics Platform"/>
            <consortium name="The Broad Institute Genome Sequencing Center for Infectious Disease"/>
            <person name="Wu L."/>
            <person name="Ma J."/>
        </authorList>
    </citation>
    <scope>NUCLEOTIDE SEQUENCE [LARGE SCALE GENOMIC DNA]</scope>
    <source>
        <strain evidence="3">CGMCC 4.6946</strain>
    </source>
</reference>
<feature type="compositionally biased region" description="Basic and acidic residues" evidence="1">
    <location>
        <begin position="99"/>
        <end position="108"/>
    </location>
</feature>
<protein>
    <submittedName>
        <fullName evidence="2">Uncharacterized protein</fullName>
    </submittedName>
</protein>
<organism evidence="2 3">
    <name type="scientific">Kocuria oceani</name>
    <dbReference type="NCBI Taxonomy" id="988827"/>
    <lineage>
        <taxon>Bacteria</taxon>
        <taxon>Bacillati</taxon>
        <taxon>Actinomycetota</taxon>
        <taxon>Actinomycetes</taxon>
        <taxon>Micrococcales</taxon>
        <taxon>Micrococcaceae</taxon>
        <taxon>Kocuria</taxon>
    </lineage>
</organism>
<accession>A0ABV9TKR8</accession>
<dbReference type="Proteomes" id="UP001595797">
    <property type="component" value="Unassembled WGS sequence"/>
</dbReference>
<feature type="region of interest" description="Disordered" evidence="1">
    <location>
        <begin position="99"/>
        <end position="122"/>
    </location>
</feature>